<dbReference type="AlphaFoldDB" id="A0A0A9BKA7"/>
<proteinExistence type="predicted"/>
<name>A0A0A9BKA7_ARUDO</name>
<sequence>MIPDYGYFQLWIPYIRILLKCY</sequence>
<protein>
    <submittedName>
        <fullName evidence="1">Uncharacterized protein</fullName>
    </submittedName>
</protein>
<organism evidence="1">
    <name type="scientific">Arundo donax</name>
    <name type="common">Giant reed</name>
    <name type="synonym">Donax arundinaceus</name>
    <dbReference type="NCBI Taxonomy" id="35708"/>
    <lineage>
        <taxon>Eukaryota</taxon>
        <taxon>Viridiplantae</taxon>
        <taxon>Streptophyta</taxon>
        <taxon>Embryophyta</taxon>
        <taxon>Tracheophyta</taxon>
        <taxon>Spermatophyta</taxon>
        <taxon>Magnoliopsida</taxon>
        <taxon>Liliopsida</taxon>
        <taxon>Poales</taxon>
        <taxon>Poaceae</taxon>
        <taxon>PACMAD clade</taxon>
        <taxon>Arundinoideae</taxon>
        <taxon>Arundineae</taxon>
        <taxon>Arundo</taxon>
    </lineage>
</organism>
<evidence type="ECO:0000313" key="1">
    <source>
        <dbReference type="EMBL" id="JAD61615.1"/>
    </source>
</evidence>
<reference evidence="1" key="2">
    <citation type="journal article" date="2015" name="Data Brief">
        <title>Shoot transcriptome of the giant reed, Arundo donax.</title>
        <authorList>
            <person name="Barrero R.A."/>
            <person name="Guerrero F.D."/>
            <person name="Moolhuijzen P."/>
            <person name="Goolsby J.A."/>
            <person name="Tidwell J."/>
            <person name="Bellgard S.E."/>
            <person name="Bellgard M.I."/>
        </authorList>
    </citation>
    <scope>NUCLEOTIDE SEQUENCE</scope>
    <source>
        <tissue evidence="1">Shoot tissue taken approximately 20 cm above the soil surface</tissue>
    </source>
</reference>
<accession>A0A0A9BKA7</accession>
<reference evidence="1" key="1">
    <citation type="submission" date="2014-09" db="EMBL/GenBank/DDBJ databases">
        <authorList>
            <person name="Magalhaes I.L.F."/>
            <person name="Oliveira U."/>
            <person name="Santos F.R."/>
            <person name="Vidigal T.H.D.A."/>
            <person name="Brescovit A.D."/>
            <person name="Santos A.J."/>
        </authorList>
    </citation>
    <scope>NUCLEOTIDE SEQUENCE</scope>
    <source>
        <tissue evidence="1">Shoot tissue taken approximately 20 cm above the soil surface</tissue>
    </source>
</reference>
<dbReference type="EMBL" id="GBRH01236280">
    <property type="protein sequence ID" value="JAD61615.1"/>
    <property type="molecule type" value="Transcribed_RNA"/>
</dbReference>